<dbReference type="InterPro" id="IPR029058">
    <property type="entry name" value="AB_hydrolase_fold"/>
</dbReference>
<comment type="similarity">
    <text evidence="1">Belongs to the peptidase S10 family.</text>
</comment>
<gene>
    <name evidence="2" type="ORF">HID58_011660</name>
</gene>
<comment type="caution">
    <text evidence="2">The sequence shown here is derived from an EMBL/GenBank/DDBJ whole genome shotgun (WGS) entry which is preliminary data.</text>
</comment>
<evidence type="ECO:0000313" key="3">
    <source>
        <dbReference type="Proteomes" id="UP000824890"/>
    </source>
</evidence>
<evidence type="ECO:0000256" key="1">
    <source>
        <dbReference type="ARBA" id="ARBA00009431"/>
    </source>
</evidence>
<dbReference type="SUPFAM" id="SSF53474">
    <property type="entry name" value="alpha/beta-Hydrolases"/>
    <property type="match status" value="1"/>
</dbReference>
<keyword evidence="3" id="KW-1185">Reference proteome</keyword>
<organism evidence="2 3">
    <name type="scientific">Brassica napus</name>
    <name type="common">Rape</name>
    <dbReference type="NCBI Taxonomy" id="3708"/>
    <lineage>
        <taxon>Eukaryota</taxon>
        <taxon>Viridiplantae</taxon>
        <taxon>Streptophyta</taxon>
        <taxon>Embryophyta</taxon>
        <taxon>Tracheophyta</taxon>
        <taxon>Spermatophyta</taxon>
        <taxon>Magnoliopsida</taxon>
        <taxon>eudicotyledons</taxon>
        <taxon>Gunneridae</taxon>
        <taxon>Pentapetalae</taxon>
        <taxon>rosids</taxon>
        <taxon>malvids</taxon>
        <taxon>Brassicales</taxon>
        <taxon>Brassicaceae</taxon>
        <taxon>Brassiceae</taxon>
        <taxon>Brassica</taxon>
    </lineage>
</organism>
<sequence>CHGVVSNPSRLAHRNLPTTTDHPCVVRKAFFGKYKRMVNIGDHDMLVPFLATQDWIRSLNYSIIDHWRPWLVHNQVAGYTKTYANKMTFATVKASYGGGHTMEYKPDENSVMFERWVSGQPLEQPISDSITKITLQNLDMVM</sequence>
<feature type="non-terminal residue" evidence="2">
    <location>
        <position position="1"/>
    </location>
</feature>
<accession>A0ABQ8DYW0</accession>
<dbReference type="InterPro" id="IPR001563">
    <property type="entry name" value="Peptidase_S10"/>
</dbReference>
<dbReference type="Gene3D" id="3.40.50.11320">
    <property type="match status" value="1"/>
</dbReference>
<dbReference type="EMBL" id="JAGKQM010000003">
    <property type="protein sequence ID" value="KAH0934543.1"/>
    <property type="molecule type" value="Genomic_DNA"/>
</dbReference>
<protein>
    <submittedName>
        <fullName evidence="2">Uncharacterized protein</fullName>
    </submittedName>
</protein>
<reference evidence="2 3" key="1">
    <citation type="submission" date="2021-05" db="EMBL/GenBank/DDBJ databases">
        <title>Genome Assembly of Synthetic Allotetraploid Brassica napus Reveals Homoeologous Exchanges between Subgenomes.</title>
        <authorList>
            <person name="Davis J.T."/>
        </authorList>
    </citation>
    <scope>NUCLEOTIDE SEQUENCE [LARGE SCALE GENOMIC DNA]</scope>
    <source>
        <strain evidence="3">cv. Da-Ae</strain>
        <tissue evidence="2">Seedling</tissue>
    </source>
</reference>
<evidence type="ECO:0000313" key="2">
    <source>
        <dbReference type="EMBL" id="KAH0934543.1"/>
    </source>
</evidence>
<name>A0ABQ8DYW0_BRANA</name>
<proteinExistence type="inferred from homology"/>
<dbReference type="Pfam" id="PF00450">
    <property type="entry name" value="Peptidase_S10"/>
    <property type="match status" value="1"/>
</dbReference>
<dbReference type="Proteomes" id="UP000824890">
    <property type="component" value="Unassembled WGS sequence"/>
</dbReference>